<feature type="compositionally biased region" description="Basic residues" evidence="2">
    <location>
        <begin position="300"/>
        <end position="310"/>
    </location>
</feature>
<feature type="compositionally biased region" description="Polar residues" evidence="2">
    <location>
        <begin position="288"/>
        <end position="297"/>
    </location>
</feature>
<protein>
    <submittedName>
        <fullName evidence="3">Uncharacterized protein</fullName>
    </submittedName>
</protein>
<comment type="caution">
    <text evidence="3">The sequence shown here is derived from an EMBL/GenBank/DDBJ whole genome shotgun (WGS) entry which is preliminary data.</text>
</comment>
<keyword evidence="1" id="KW-0175">Coiled coil</keyword>
<evidence type="ECO:0000313" key="3">
    <source>
        <dbReference type="EMBL" id="KAH9829535.1"/>
    </source>
</evidence>
<accession>A0ABQ8JZ22</accession>
<organism evidence="3 4">
    <name type="scientific">Rhodofomes roseus</name>
    <dbReference type="NCBI Taxonomy" id="34475"/>
    <lineage>
        <taxon>Eukaryota</taxon>
        <taxon>Fungi</taxon>
        <taxon>Dikarya</taxon>
        <taxon>Basidiomycota</taxon>
        <taxon>Agaricomycotina</taxon>
        <taxon>Agaricomycetes</taxon>
        <taxon>Polyporales</taxon>
        <taxon>Rhodofomes</taxon>
    </lineage>
</organism>
<feature type="coiled-coil region" evidence="1">
    <location>
        <begin position="143"/>
        <end position="235"/>
    </location>
</feature>
<name>A0ABQ8JZ22_9APHY</name>
<feature type="coiled-coil region" evidence="1">
    <location>
        <begin position="17"/>
        <end position="118"/>
    </location>
</feature>
<evidence type="ECO:0000256" key="2">
    <source>
        <dbReference type="SAM" id="MobiDB-lite"/>
    </source>
</evidence>
<gene>
    <name evidence="3" type="ORF">C8Q71DRAFT_789760</name>
</gene>
<evidence type="ECO:0000313" key="4">
    <source>
        <dbReference type="Proteomes" id="UP000814176"/>
    </source>
</evidence>
<feature type="region of interest" description="Disordered" evidence="2">
    <location>
        <begin position="273"/>
        <end position="310"/>
    </location>
</feature>
<sequence>MSASQGLDNFPLSHEVVRALASELQRLRGKLAELESERQGLNARTHEAEARCNEVQKQYDSMKLHFDARLADLEDKNFHLQQTLDATRKNLRAAKDCRKSLRWNLKTAKRRLDEKSRQAITQRLELNAVVDKLNERSSKLTEALACKQTREDLKSEIRQAEARSNELQVQYDDLRLYFEARQPEAKIEELEKANSGLQRELSDVWKTLRAVQARSEDLRANLKRAKQELDETSHETMAERVEHGFVVDMLTQWNSEPVTDNCQQVKLQEAELDQDSARFPSGDEHIINPSSRTQSIRASMRPRPRLAART</sequence>
<dbReference type="GeneID" id="72006006"/>
<proteinExistence type="predicted"/>
<dbReference type="RefSeq" id="XP_047772991.1">
    <property type="nucleotide sequence ID" value="XM_047925274.1"/>
</dbReference>
<evidence type="ECO:0000256" key="1">
    <source>
        <dbReference type="SAM" id="Coils"/>
    </source>
</evidence>
<reference evidence="3 4" key="1">
    <citation type="journal article" date="2021" name="Environ. Microbiol.">
        <title>Gene family expansions and transcriptome signatures uncover fungal adaptations to wood decay.</title>
        <authorList>
            <person name="Hage H."/>
            <person name="Miyauchi S."/>
            <person name="Viragh M."/>
            <person name="Drula E."/>
            <person name="Min B."/>
            <person name="Chaduli D."/>
            <person name="Navarro D."/>
            <person name="Favel A."/>
            <person name="Norest M."/>
            <person name="Lesage-Meessen L."/>
            <person name="Balint B."/>
            <person name="Merenyi Z."/>
            <person name="de Eugenio L."/>
            <person name="Morin E."/>
            <person name="Martinez A.T."/>
            <person name="Baldrian P."/>
            <person name="Stursova M."/>
            <person name="Martinez M.J."/>
            <person name="Novotny C."/>
            <person name="Magnuson J.K."/>
            <person name="Spatafora J.W."/>
            <person name="Maurice S."/>
            <person name="Pangilinan J."/>
            <person name="Andreopoulos W."/>
            <person name="LaButti K."/>
            <person name="Hundley H."/>
            <person name="Na H."/>
            <person name="Kuo A."/>
            <person name="Barry K."/>
            <person name="Lipzen A."/>
            <person name="Henrissat B."/>
            <person name="Riley R."/>
            <person name="Ahrendt S."/>
            <person name="Nagy L.G."/>
            <person name="Grigoriev I.V."/>
            <person name="Martin F."/>
            <person name="Rosso M.N."/>
        </authorList>
    </citation>
    <scope>NUCLEOTIDE SEQUENCE [LARGE SCALE GENOMIC DNA]</scope>
    <source>
        <strain evidence="3 4">CIRM-BRFM 1785</strain>
    </source>
</reference>
<dbReference type="EMBL" id="JADCUA010000037">
    <property type="protein sequence ID" value="KAH9829535.1"/>
    <property type="molecule type" value="Genomic_DNA"/>
</dbReference>
<dbReference type="Proteomes" id="UP000814176">
    <property type="component" value="Unassembled WGS sequence"/>
</dbReference>
<keyword evidence="4" id="KW-1185">Reference proteome</keyword>